<gene>
    <name evidence="1" type="ORF">AMECASPLE_033620</name>
</gene>
<keyword evidence="2" id="KW-1185">Reference proteome</keyword>
<dbReference type="Proteomes" id="UP001469553">
    <property type="component" value="Unassembled WGS sequence"/>
</dbReference>
<evidence type="ECO:0000313" key="1">
    <source>
        <dbReference type="EMBL" id="MEQ2308960.1"/>
    </source>
</evidence>
<organism evidence="1 2">
    <name type="scientific">Ameca splendens</name>
    <dbReference type="NCBI Taxonomy" id="208324"/>
    <lineage>
        <taxon>Eukaryota</taxon>
        <taxon>Metazoa</taxon>
        <taxon>Chordata</taxon>
        <taxon>Craniata</taxon>
        <taxon>Vertebrata</taxon>
        <taxon>Euteleostomi</taxon>
        <taxon>Actinopterygii</taxon>
        <taxon>Neopterygii</taxon>
        <taxon>Teleostei</taxon>
        <taxon>Neoteleostei</taxon>
        <taxon>Acanthomorphata</taxon>
        <taxon>Ovalentaria</taxon>
        <taxon>Atherinomorphae</taxon>
        <taxon>Cyprinodontiformes</taxon>
        <taxon>Goodeidae</taxon>
        <taxon>Ameca</taxon>
    </lineage>
</organism>
<reference evidence="1 2" key="1">
    <citation type="submission" date="2021-06" db="EMBL/GenBank/DDBJ databases">
        <authorList>
            <person name="Palmer J.M."/>
        </authorList>
    </citation>
    <scope>NUCLEOTIDE SEQUENCE [LARGE SCALE GENOMIC DNA]</scope>
    <source>
        <strain evidence="1 2">AS_MEX2019</strain>
        <tissue evidence="1">Muscle</tissue>
    </source>
</reference>
<dbReference type="EMBL" id="JAHRIP010070436">
    <property type="protein sequence ID" value="MEQ2308960.1"/>
    <property type="molecule type" value="Genomic_DNA"/>
</dbReference>
<comment type="caution">
    <text evidence="1">The sequence shown here is derived from an EMBL/GenBank/DDBJ whole genome shotgun (WGS) entry which is preliminary data.</text>
</comment>
<sequence length="102" mass="12147">MREHTIKFYLNFFTKPFCFVFPELDAKVLKIDLFHNYEEFFNLWVLSRYSGFLPQSKYMTVRLIGFSKLPLGVNECVQGCLSCVCLCCPAMEWQRVPIDCWR</sequence>
<accession>A0ABV0ZTU9</accession>
<evidence type="ECO:0000313" key="2">
    <source>
        <dbReference type="Proteomes" id="UP001469553"/>
    </source>
</evidence>
<protein>
    <submittedName>
        <fullName evidence="1">Uncharacterized protein</fullName>
    </submittedName>
</protein>
<name>A0ABV0ZTU9_9TELE</name>
<proteinExistence type="predicted"/>